<reference evidence="5 6" key="1">
    <citation type="submission" date="2018-07" db="EMBL/GenBank/DDBJ databases">
        <title>Genomic Encyclopedia of Type Strains, Phase III (KMG-III): the genomes of soil and plant-associated and newly described type strains.</title>
        <authorList>
            <person name="Whitman W."/>
        </authorList>
    </citation>
    <scope>NUCLEOTIDE SEQUENCE [LARGE SCALE GENOMIC DNA]</scope>
    <source>
        <strain evidence="5 6">CECT 7948</strain>
    </source>
</reference>
<evidence type="ECO:0000256" key="1">
    <source>
        <dbReference type="ARBA" id="ARBA00023015"/>
    </source>
</evidence>
<feature type="domain" description="HTH araC/xylS-type" evidence="4">
    <location>
        <begin position="225"/>
        <end position="323"/>
    </location>
</feature>
<proteinExistence type="predicted"/>
<accession>A0A3D9N2I8</accession>
<dbReference type="AlphaFoldDB" id="A0A3D9N2I8"/>
<dbReference type="InterPro" id="IPR037923">
    <property type="entry name" value="HTH-like"/>
</dbReference>
<organism evidence="5 6">
    <name type="scientific">Winogradskyella pacifica</name>
    <dbReference type="NCBI Taxonomy" id="664642"/>
    <lineage>
        <taxon>Bacteria</taxon>
        <taxon>Pseudomonadati</taxon>
        <taxon>Bacteroidota</taxon>
        <taxon>Flavobacteriia</taxon>
        <taxon>Flavobacteriales</taxon>
        <taxon>Flavobacteriaceae</taxon>
        <taxon>Winogradskyella</taxon>
    </lineage>
</organism>
<comment type="caution">
    <text evidence="5">The sequence shown here is derived from an EMBL/GenBank/DDBJ whole genome shotgun (WGS) entry which is preliminary data.</text>
</comment>
<dbReference type="SUPFAM" id="SSF51215">
    <property type="entry name" value="Regulatory protein AraC"/>
    <property type="match status" value="1"/>
</dbReference>
<dbReference type="Proteomes" id="UP000256919">
    <property type="component" value="Unassembled WGS sequence"/>
</dbReference>
<gene>
    <name evidence="5" type="ORF">DFQ09_102460</name>
</gene>
<dbReference type="GO" id="GO:0043565">
    <property type="term" value="F:sequence-specific DNA binding"/>
    <property type="evidence" value="ECO:0007669"/>
    <property type="project" value="InterPro"/>
</dbReference>
<dbReference type="PANTHER" id="PTHR43280">
    <property type="entry name" value="ARAC-FAMILY TRANSCRIPTIONAL REGULATOR"/>
    <property type="match status" value="1"/>
</dbReference>
<sequence length="324" mass="37899">MALLLSNKFKKHKQHCTYDSNEIIYLLISYICSMSHDLPKIAYKSNIELDIEVMTFAETYNKLSKSSHDPFSSHRILFHLILIVTKNSYSHVVDFKSYTLVEGSSIFIAKNQIHHFTKELKNADGYCIVFNSAFVDKSHYLLSNLNLNRLFNYHIEAPVIHQKEMDNDNLINIANDLRNEYTFSNDFGKSEILSNLLHVLLLKAERAKENQSVKNINLQWLEKFTAFKDMLEIDYPKTRSSRDYASNLFISYKFLNDIVKTLTGKTVKAFIDDFVIIEIKRYLVTTSLSVKEISYKTGFEEPANMVRFFRKNTTFTPLKFREQK</sequence>
<dbReference type="PROSITE" id="PS01124">
    <property type="entry name" value="HTH_ARAC_FAMILY_2"/>
    <property type="match status" value="1"/>
</dbReference>
<dbReference type="SMART" id="SM00342">
    <property type="entry name" value="HTH_ARAC"/>
    <property type="match status" value="1"/>
</dbReference>
<dbReference type="SUPFAM" id="SSF46689">
    <property type="entry name" value="Homeodomain-like"/>
    <property type="match status" value="1"/>
</dbReference>
<keyword evidence="1" id="KW-0805">Transcription regulation</keyword>
<dbReference type="PANTHER" id="PTHR43280:SF32">
    <property type="entry name" value="TRANSCRIPTIONAL REGULATORY PROTEIN"/>
    <property type="match status" value="1"/>
</dbReference>
<evidence type="ECO:0000313" key="6">
    <source>
        <dbReference type="Proteomes" id="UP000256919"/>
    </source>
</evidence>
<dbReference type="Pfam" id="PF12833">
    <property type="entry name" value="HTH_18"/>
    <property type="match status" value="1"/>
</dbReference>
<protein>
    <submittedName>
        <fullName evidence="5">AraC-like DNA-binding protein</fullName>
    </submittedName>
</protein>
<evidence type="ECO:0000259" key="4">
    <source>
        <dbReference type="PROSITE" id="PS01124"/>
    </source>
</evidence>
<keyword evidence="2 5" id="KW-0238">DNA-binding</keyword>
<dbReference type="EMBL" id="QREI01000002">
    <property type="protein sequence ID" value="REE25869.1"/>
    <property type="molecule type" value="Genomic_DNA"/>
</dbReference>
<keyword evidence="3" id="KW-0804">Transcription</keyword>
<dbReference type="InterPro" id="IPR009057">
    <property type="entry name" value="Homeodomain-like_sf"/>
</dbReference>
<name>A0A3D9N2I8_9FLAO</name>
<dbReference type="InterPro" id="IPR018060">
    <property type="entry name" value="HTH_AraC"/>
</dbReference>
<dbReference type="Gene3D" id="1.10.10.60">
    <property type="entry name" value="Homeodomain-like"/>
    <property type="match status" value="1"/>
</dbReference>
<evidence type="ECO:0000256" key="3">
    <source>
        <dbReference type="ARBA" id="ARBA00023163"/>
    </source>
</evidence>
<evidence type="ECO:0000313" key="5">
    <source>
        <dbReference type="EMBL" id="REE25869.1"/>
    </source>
</evidence>
<dbReference type="GO" id="GO:0003700">
    <property type="term" value="F:DNA-binding transcription factor activity"/>
    <property type="evidence" value="ECO:0007669"/>
    <property type="project" value="InterPro"/>
</dbReference>
<keyword evidence="6" id="KW-1185">Reference proteome</keyword>
<evidence type="ECO:0000256" key="2">
    <source>
        <dbReference type="ARBA" id="ARBA00023125"/>
    </source>
</evidence>